<dbReference type="GO" id="GO:0006508">
    <property type="term" value="P:proteolysis"/>
    <property type="evidence" value="ECO:0007669"/>
    <property type="project" value="UniProtKB-KW"/>
</dbReference>
<dbReference type="GO" id="GO:0008233">
    <property type="term" value="F:peptidase activity"/>
    <property type="evidence" value="ECO:0007669"/>
    <property type="project" value="UniProtKB-KW"/>
</dbReference>
<protein>
    <submittedName>
        <fullName evidence="1">Putative capsid maturation protease</fullName>
    </submittedName>
</protein>
<dbReference type="InterPro" id="IPR057369">
    <property type="entry name" value="VG15"/>
</dbReference>
<dbReference type="EMBL" id="MF417887">
    <property type="protein sequence ID" value="ASN69182.1"/>
    <property type="molecule type" value="Genomic_DNA"/>
</dbReference>
<organism evidence="1">
    <name type="scientific">uncultured Caudovirales phage</name>
    <dbReference type="NCBI Taxonomy" id="2100421"/>
    <lineage>
        <taxon>Viruses</taxon>
        <taxon>Duplodnaviria</taxon>
        <taxon>Heunggongvirae</taxon>
        <taxon>Uroviricota</taxon>
        <taxon>Caudoviricetes</taxon>
        <taxon>Peduoviridae</taxon>
        <taxon>Maltschvirus</taxon>
        <taxon>Maltschvirus maltsch</taxon>
    </lineage>
</organism>
<accession>A0A2H4J285</accession>
<evidence type="ECO:0000313" key="1">
    <source>
        <dbReference type="EMBL" id="ASN69182.1"/>
    </source>
</evidence>
<dbReference type="Pfam" id="PF25310">
    <property type="entry name" value="VG15"/>
    <property type="match status" value="1"/>
</dbReference>
<gene>
    <name evidence="1" type="ORF">7S3_4</name>
</gene>
<proteinExistence type="predicted"/>
<keyword evidence="1" id="KW-0645">Protease</keyword>
<reference evidence="1" key="1">
    <citation type="submission" date="2017-06" db="EMBL/GenBank/DDBJ databases">
        <title>Novel phages from South African skin metaviromes.</title>
        <authorList>
            <person name="van Zyl L.J."/>
            <person name="Abrahams Y."/>
            <person name="Stander E.A."/>
            <person name="Kirby B.M."/>
            <person name="Clavaud C."/>
            <person name="Farcet C."/>
            <person name="Breton L."/>
            <person name="Trindade M.I."/>
        </authorList>
    </citation>
    <scope>NUCLEOTIDE SEQUENCE</scope>
</reference>
<keyword evidence="1" id="KW-0378">Hydrolase</keyword>
<name>A0A2H4J285_9CAUD</name>
<sequence length="259" mass="28258">MTPGAYRRRLDLISRGVLRVAHAAALLLLGPRNVGAPQGEVVVVPMEYRTAFVDVVLPQVTAAREEAYGVAVEFLDAQRAVQGAKTPPPVPEIREYRREFLQAGVDEALDNNKVNPIDAVVGTVVKHVEAAARAVPTDSAKAQNESRPPGVEAQGWARMLTGADNCAFCVTMASRGAVYESRKTALFGPDMQKYHPDCDCVAVPVFNRNTWPGWAEARKLYAFYEEAIATNPDTHSINAVRRHLRTSALPEIADLRSLA</sequence>